<accession>A0A9X2D9T4</accession>
<dbReference type="PANTHER" id="PTHR30055">
    <property type="entry name" value="HTH-TYPE TRANSCRIPTIONAL REGULATOR RUTR"/>
    <property type="match status" value="1"/>
</dbReference>
<evidence type="ECO:0000313" key="5">
    <source>
        <dbReference type="Proteomes" id="UP001139485"/>
    </source>
</evidence>
<dbReference type="RefSeq" id="WP_250827866.1">
    <property type="nucleotide sequence ID" value="NZ_JAMOIL010000017.1"/>
</dbReference>
<evidence type="ECO:0000256" key="2">
    <source>
        <dbReference type="PROSITE-ProRule" id="PRU00335"/>
    </source>
</evidence>
<dbReference type="InterPro" id="IPR050109">
    <property type="entry name" value="HTH-type_TetR-like_transc_reg"/>
</dbReference>
<dbReference type="Proteomes" id="UP001139485">
    <property type="component" value="Unassembled WGS sequence"/>
</dbReference>
<evidence type="ECO:0000256" key="1">
    <source>
        <dbReference type="ARBA" id="ARBA00023125"/>
    </source>
</evidence>
<dbReference type="InterPro" id="IPR009057">
    <property type="entry name" value="Homeodomain-like_sf"/>
</dbReference>
<dbReference type="EMBL" id="JAMOIL010000017">
    <property type="protein sequence ID" value="MCM0621437.1"/>
    <property type="molecule type" value="Genomic_DNA"/>
</dbReference>
<dbReference type="GO" id="GO:0000976">
    <property type="term" value="F:transcription cis-regulatory region binding"/>
    <property type="evidence" value="ECO:0007669"/>
    <property type="project" value="TreeGrafter"/>
</dbReference>
<dbReference type="InterPro" id="IPR001647">
    <property type="entry name" value="HTH_TetR"/>
</dbReference>
<keyword evidence="1 2" id="KW-0238">DNA-binding</keyword>
<protein>
    <submittedName>
        <fullName evidence="4">TetR/AcrR family transcriptional regulator</fullName>
    </submittedName>
</protein>
<reference evidence="4" key="1">
    <citation type="submission" date="2022-05" db="EMBL/GenBank/DDBJ databases">
        <authorList>
            <person name="Tuo L."/>
        </authorList>
    </citation>
    <scope>NUCLEOTIDE SEQUENCE</scope>
    <source>
        <strain evidence="4">BSK12Z-4</strain>
    </source>
</reference>
<name>A0A9X2D9T4_9ACTN</name>
<dbReference type="PROSITE" id="PS50977">
    <property type="entry name" value="HTH_TETR_2"/>
    <property type="match status" value="1"/>
</dbReference>
<dbReference type="PRINTS" id="PR00455">
    <property type="entry name" value="HTHTETR"/>
</dbReference>
<dbReference type="SUPFAM" id="SSF46689">
    <property type="entry name" value="Homeodomain-like"/>
    <property type="match status" value="1"/>
</dbReference>
<proteinExistence type="predicted"/>
<dbReference type="AlphaFoldDB" id="A0A9X2D9T4"/>
<feature type="DNA-binding region" description="H-T-H motif" evidence="2">
    <location>
        <begin position="44"/>
        <end position="63"/>
    </location>
</feature>
<evidence type="ECO:0000259" key="3">
    <source>
        <dbReference type="PROSITE" id="PS50977"/>
    </source>
</evidence>
<feature type="domain" description="HTH tetR-type" evidence="3">
    <location>
        <begin position="21"/>
        <end position="81"/>
    </location>
</feature>
<sequence>MPLSEDAPVRRKVGRQAENRARRRAEILDAAVAAFTEKGFNGTSLRDVAARAGITHPGLAHHFPDKAALLEGVLDRRSADAMTAVPVDPHDGLAMLRALVRLTEHDLTDPDGLRMFRVVSAEALAPAHPAHAYFRDWYSQVRAWARTGLADLEGRGLLAAGVVDVDAAATQIAGMRDGLDPQWLLDPHVIDLVAVVRAHLQTYCTEPL</sequence>
<comment type="caution">
    <text evidence="4">The sequence shown here is derived from an EMBL/GenBank/DDBJ whole genome shotgun (WGS) entry which is preliminary data.</text>
</comment>
<organism evidence="4 5">
    <name type="scientific">Nocardioides bruguierae</name>
    <dbReference type="NCBI Taxonomy" id="2945102"/>
    <lineage>
        <taxon>Bacteria</taxon>
        <taxon>Bacillati</taxon>
        <taxon>Actinomycetota</taxon>
        <taxon>Actinomycetes</taxon>
        <taxon>Propionibacteriales</taxon>
        <taxon>Nocardioidaceae</taxon>
        <taxon>Nocardioides</taxon>
    </lineage>
</organism>
<dbReference type="PANTHER" id="PTHR30055:SF226">
    <property type="entry name" value="HTH-TYPE TRANSCRIPTIONAL REGULATOR PKSA"/>
    <property type="match status" value="1"/>
</dbReference>
<dbReference type="Pfam" id="PF00440">
    <property type="entry name" value="TetR_N"/>
    <property type="match status" value="1"/>
</dbReference>
<dbReference type="GO" id="GO:0003700">
    <property type="term" value="F:DNA-binding transcription factor activity"/>
    <property type="evidence" value="ECO:0007669"/>
    <property type="project" value="TreeGrafter"/>
</dbReference>
<dbReference type="InterPro" id="IPR036271">
    <property type="entry name" value="Tet_transcr_reg_TetR-rel_C_sf"/>
</dbReference>
<dbReference type="Gene3D" id="1.10.357.10">
    <property type="entry name" value="Tetracycline Repressor, domain 2"/>
    <property type="match status" value="1"/>
</dbReference>
<dbReference type="SUPFAM" id="SSF48498">
    <property type="entry name" value="Tetracyclin repressor-like, C-terminal domain"/>
    <property type="match status" value="1"/>
</dbReference>
<evidence type="ECO:0000313" key="4">
    <source>
        <dbReference type="EMBL" id="MCM0621437.1"/>
    </source>
</evidence>
<gene>
    <name evidence="4" type="ORF">M8330_14170</name>
</gene>
<keyword evidence="5" id="KW-1185">Reference proteome</keyword>